<dbReference type="Pfam" id="PF00043">
    <property type="entry name" value="GST_C"/>
    <property type="match status" value="1"/>
</dbReference>
<dbReference type="InterPro" id="IPR010987">
    <property type="entry name" value="Glutathione-S-Trfase_C-like"/>
</dbReference>
<evidence type="ECO:0000256" key="2">
    <source>
        <dbReference type="ARBA" id="ARBA00022490"/>
    </source>
</evidence>
<dbReference type="InterPro" id="IPR004046">
    <property type="entry name" value="GST_C"/>
</dbReference>
<dbReference type="GO" id="GO:0006749">
    <property type="term" value="P:glutathione metabolic process"/>
    <property type="evidence" value="ECO:0007669"/>
    <property type="project" value="TreeGrafter"/>
</dbReference>
<evidence type="ECO:0000256" key="1">
    <source>
        <dbReference type="ARBA" id="ARBA00004496"/>
    </source>
</evidence>
<dbReference type="SUPFAM" id="SSF52833">
    <property type="entry name" value="Thioredoxin-like"/>
    <property type="match status" value="1"/>
</dbReference>
<dbReference type="GO" id="GO:0005737">
    <property type="term" value="C:cytoplasm"/>
    <property type="evidence" value="ECO:0007669"/>
    <property type="project" value="UniProtKB-SubCell"/>
</dbReference>
<evidence type="ECO:0000259" key="5">
    <source>
        <dbReference type="PROSITE" id="PS50405"/>
    </source>
</evidence>
<dbReference type="AlphaFoldDB" id="A0A7R9ZE42"/>
<proteinExistence type="inferred from homology"/>
<sequence length="226" mass="25911">MIRLYGHYGSQPFRSVAWLLKINEQPFEFIKVDPTTGATKSKEYLSKFPLGLIPAVEDVEENFRLSEGSAIMIYLCQKYGWETWYPSNSNTQTARIHEYMSHHNEGTRTITRKVFRPVLERAILRKGVLTDEDSFGFKEIMSKRGKIFQDAFLSRSKFIAGESPTIADLLAYTEIAQVNQAMGFSYVGLPRLQTWLNEMSHLPHHDDVHRTVFKMGGIISGQISKL</sequence>
<dbReference type="PROSITE" id="PS50405">
    <property type="entry name" value="GST_CTER"/>
    <property type="match status" value="1"/>
</dbReference>
<dbReference type="SFLD" id="SFLDS00019">
    <property type="entry name" value="Glutathione_Transferase_(cytos"/>
    <property type="match status" value="1"/>
</dbReference>
<evidence type="ECO:0000313" key="6">
    <source>
        <dbReference type="EMBL" id="CAD8318328.1"/>
    </source>
</evidence>
<reference evidence="6" key="1">
    <citation type="submission" date="2021-01" db="EMBL/GenBank/DDBJ databases">
        <authorList>
            <person name="Corre E."/>
            <person name="Pelletier E."/>
            <person name="Niang G."/>
            <person name="Scheremetjew M."/>
            <person name="Finn R."/>
            <person name="Kale V."/>
            <person name="Holt S."/>
            <person name="Cochrane G."/>
            <person name="Meng A."/>
            <person name="Brown T."/>
            <person name="Cohen L."/>
        </authorList>
    </citation>
    <scope>NUCLEOTIDE SEQUENCE</scope>
    <source>
        <strain evidence="6">CCMP147</strain>
    </source>
</reference>
<protein>
    <recommendedName>
        <fullName evidence="7">Glutathione S-transferase</fullName>
    </recommendedName>
</protein>
<dbReference type="InterPro" id="IPR051369">
    <property type="entry name" value="GST_Theta"/>
</dbReference>
<accession>A0A7R9ZE42</accession>
<dbReference type="Pfam" id="PF02798">
    <property type="entry name" value="GST_N"/>
    <property type="match status" value="1"/>
</dbReference>
<organism evidence="6">
    <name type="scientific">Pseudictyota dubia</name>
    <dbReference type="NCBI Taxonomy" id="2749911"/>
    <lineage>
        <taxon>Eukaryota</taxon>
        <taxon>Sar</taxon>
        <taxon>Stramenopiles</taxon>
        <taxon>Ochrophyta</taxon>
        <taxon>Bacillariophyta</taxon>
        <taxon>Mediophyceae</taxon>
        <taxon>Biddulphiophycidae</taxon>
        <taxon>Eupodiscales</taxon>
        <taxon>Odontellaceae</taxon>
        <taxon>Pseudictyota</taxon>
    </lineage>
</organism>
<dbReference type="Gene3D" id="3.40.30.10">
    <property type="entry name" value="Glutaredoxin"/>
    <property type="match status" value="1"/>
</dbReference>
<comment type="subcellular location">
    <subcellularLocation>
        <location evidence="1">Cytoplasm</location>
    </subcellularLocation>
</comment>
<feature type="domain" description="GST N-terminal" evidence="4">
    <location>
        <begin position="1"/>
        <end position="83"/>
    </location>
</feature>
<evidence type="ECO:0008006" key="7">
    <source>
        <dbReference type="Google" id="ProtNLM"/>
    </source>
</evidence>
<keyword evidence="2" id="KW-0963">Cytoplasm</keyword>
<dbReference type="InterPro" id="IPR036282">
    <property type="entry name" value="Glutathione-S-Trfase_C_sf"/>
</dbReference>
<name>A0A7R9ZE42_9STRA</name>
<comment type="similarity">
    <text evidence="3">Belongs to the GST superfamily.</text>
</comment>
<gene>
    <name evidence="6" type="ORF">TDUB1175_LOCUS17123</name>
</gene>
<dbReference type="PANTHER" id="PTHR43917">
    <property type="match status" value="1"/>
</dbReference>
<dbReference type="InterPro" id="IPR004045">
    <property type="entry name" value="Glutathione_S-Trfase_N"/>
</dbReference>
<dbReference type="InterPro" id="IPR040079">
    <property type="entry name" value="Glutathione_S-Trfase"/>
</dbReference>
<dbReference type="PROSITE" id="PS50404">
    <property type="entry name" value="GST_NTER"/>
    <property type="match status" value="1"/>
</dbReference>
<dbReference type="SUPFAM" id="SSF47616">
    <property type="entry name" value="GST C-terminal domain-like"/>
    <property type="match status" value="1"/>
</dbReference>
<evidence type="ECO:0000256" key="3">
    <source>
        <dbReference type="RuleBase" id="RU003494"/>
    </source>
</evidence>
<dbReference type="PANTHER" id="PTHR43917:SF8">
    <property type="entry name" value="GH16740P-RELATED"/>
    <property type="match status" value="1"/>
</dbReference>
<evidence type="ECO:0000259" key="4">
    <source>
        <dbReference type="PROSITE" id="PS50404"/>
    </source>
</evidence>
<feature type="domain" description="GST C-terminal" evidence="5">
    <location>
        <begin position="89"/>
        <end position="218"/>
    </location>
</feature>
<dbReference type="EMBL" id="HBED01034158">
    <property type="protein sequence ID" value="CAD8318328.1"/>
    <property type="molecule type" value="Transcribed_RNA"/>
</dbReference>
<dbReference type="Gene3D" id="1.20.1050.10">
    <property type="match status" value="1"/>
</dbReference>
<dbReference type="InterPro" id="IPR036249">
    <property type="entry name" value="Thioredoxin-like_sf"/>
</dbReference>
<dbReference type="SFLD" id="SFLDG00358">
    <property type="entry name" value="Main_(cytGST)"/>
    <property type="match status" value="1"/>
</dbReference>
<dbReference type="GO" id="GO:0004364">
    <property type="term" value="F:glutathione transferase activity"/>
    <property type="evidence" value="ECO:0007669"/>
    <property type="project" value="TreeGrafter"/>
</dbReference>